<dbReference type="OrthoDB" id="9793394at2"/>
<dbReference type="RefSeq" id="WP_071631079.1">
    <property type="nucleotide sequence ID" value="NZ_MOEC01000005.1"/>
</dbReference>
<gene>
    <name evidence="4" type="ORF">BLA27_07055</name>
</gene>
<organism evidence="4 5">
    <name type="scientific">Brucella cytisi</name>
    <dbReference type="NCBI Taxonomy" id="407152"/>
    <lineage>
        <taxon>Bacteria</taxon>
        <taxon>Pseudomonadati</taxon>
        <taxon>Pseudomonadota</taxon>
        <taxon>Alphaproteobacteria</taxon>
        <taxon>Hyphomicrobiales</taxon>
        <taxon>Brucellaceae</taxon>
        <taxon>Brucella/Ochrobactrum group</taxon>
        <taxon>Brucella</taxon>
    </lineage>
</organism>
<name>A0A1J6HMP2_9HYPH</name>
<dbReference type="SUPFAM" id="SSF55729">
    <property type="entry name" value="Acyl-CoA N-acyltransferases (Nat)"/>
    <property type="match status" value="1"/>
</dbReference>
<dbReference type="AlphaFoldDB" id="A0A1J6HMP2"/>
<accession>A0A1J6HMP2</accession>
<keyword evidence="1" id="KW-1277">Toxin-antitoxin system</keyword>
<proteinExistence type="predicted"/>
<dbReference type="Proteomes" id="UP000182985">
    <property type="component" value="Unassembled WGS sequence"/>
</dbReference>
<keyword evidence="3" id="KW-0012">Acyltransferase</keyword>
<dbReference type="PANTHER" id="PTHR36449:SF1">
    <property type="entry name" value="ACETYLTRANSFERASE"/>
    <property type="match status" value="1"/>
</dbReference>
<dbReference type="Gene3D" id="3.40.630.30">
    <property type="match status" value="1"/>
</dbReference>
<comment type="caution">
    <text evidence="4">The sequence shown here is derived from an EMBL/GenBank/DDBJ whole genome shotgun (WGS) entry which is preliminary data.</text>
</comment>
<reference evidence="4 5" key="1">
    <citation type="submission" date="2016-10" db="EMBL/GenBank/DDBJ databases">
        <title>The Draft Genome Sequence of the Potato Rhizosphere Bacteria Ochrobactrum sp. IPA7.2.</title>
        <authorList>
            <person name="Gogoleva N.E."/>
            <person name="Khlopko Y.A."/>
            <person name="Burygin G.L."/>
            <person name="Plotnikov A.O."/>
        </authorList>
    </citation>
    <scope>NUCLEOTIDE SEQUENCE [LARGE SCALE GENOMIC DNA]</scope>
    <source>
        <strain evidence="4 5">IPA7.2</strain>
    </source>
</reference>
<dbReference type="InterPro" id="IPR016181">
    <property type="entry name" value="Acyl_CoA_acyltransferase"/>
</dbReference>
<evidence type="ECO:0000256" key="1">
    <source>
        <dbReference type="ARBA" id="ARBA00022649"/>
    </source>
</evidence>
<keyword evidence="5" id="KW-1185">Reference proteome</keyword>
<keyword evidence="2 4" id="KW-0808">Transferase</keyword>
<evidence type="ECO:0000313" key="5">
    <source>
        <dbReference type="Proteomes" id="UP000182985"/>
    </source>
</evidence>
<dbReference type="EMBL" id="MOEC01000005">
    <property type="protein sequence ID" value="OIS94261.1"/>
    <property type="molecule type" value="Genomic_DNA"/>
</dbReference>
<dbReference type="PANTHER" id="PTHR36449">
    <property type="entry name" value="ACETYLTRANSFERASE-RELATED"/>
    <property type="match status" value="1"/>
</dbReference>
<sequence>MTLPAWKEEAIAKSHDRQSFDCGDLAMNDFLRRYARQSHEQNASKTFCAIDGATPNRVLGFYTLAPSAVAHEDVPVSMTKGLAQHEVSGFKLARIATDVTVACLGLGGQLLAAAALRCLRIASEAGGVLLIIDAKGERAAQWYASYGAEPLQSRPLTLVMPLATFAADLKGKGLL</sequence>
<protein>
    <submittedName>
        <fullName evidence="4">GNAT family N-acetyltransferase</fullName>
    </submittedName>
</protein>
<dbReference type="GO" id="GO:0016746">
    <property type="term" value="F:acyltransferase activity"/>
    <property type="evidence" value="ECO:0007669"/>
    <property type="project" value="UniProtKB-KW"/>
</dbReference>
<evidence type="ECO:0000256" key="3">
    <source>
        <dbReference type="ARBA" id="ARBA00023315"/>
    </source>
</evidence>
<evidence type="ECO:0000313" key="4">
    <source>
        <dbReference type="EMBL" id="OIS94261.1"/>
    </source>
</evidence>
<evidence type="ECO:0000256" key="2">
    <source>
        <dbReference type="ARBA" id="ARBA00022679"/>
    </source>
</evidence>